<organism evidence="8 9">
    <name type="scientific">Streptomyces termitum</name>
    <dbReference type="NCBI Taxonomy" id="67368"/>
    <lineage>
        <taxon>Bacteria</taxon>
        <taxon>Bacillati</taxon>
        <taxon>Actinomycetota</taxon>
        <taxon>Actinomycetes</taxon>
        <taxon>Kitasatosporales</taxon>
        <taxon>Streptomycetaceae</taxon>
        <taxon>Streptomyces</taxon>
    </lineage>
</organism>
<dbReference type="InterPro" id="IPR000719">
    <property type="entry name" value="Prot_kinase_dom"/>
</dbReference>
<dbReference type="Pfam" id="PF00069">
    <property type="entry name" value="Pkinase"/>
    <property type="match status" value="1"/>
</dbReference>
<keyword evidence="5" id="KW-0067">ATP-binding</keyword>
<accession>A0A918SXG7</accession>
<evidence type="ECO:0000256" key="2">
    <source>
        <dbReference type="ARBA" id="ARBA00022679"/>
    </source>
</evidence>
<proteinExistence type="predicted"/>
<feature type="region of interest" description="Disordered" evidence="6">
    <location>
        <begin position="208"/>
        <end position="231"/>
    </location>
</feature>
<evidence type="ECO:0000256" key="5">
    <source>
        <dbReference type="ARBA" id="ARBA00022840"/>
    </source>
</evidence>
<keyword evidence="2" id="KW-0808">Transferase</keyword>
<dbReference type="SMART" id="SM00220">
    <property type="entry name" value="S_TKc"/>
    <property type="match status" value="1"/>
</dbReference>
<evidence type="ECO:0000313" key="8">
    <source>
        <dbReference type="EMBL" id="GHA77383.1"/>
    </source>
</evidence>
<protein>
    <recommendedName>
        <fullName evidence="7">Protein kinase domain-containing protein</fullName>
    </recommendedName>
</protein>
<evidence type="ECO:0000259" key="7">
    <source>
        <dbReference type="PROSITE" id="PS50011"/>
    </source>
</evidence>
<evidence type="ECO:0000256" key="6">
    <source>
        <dbReference type="SAM" id="MobiDB-lite"/>
    </source>
</evidence>
<dbReference type="AlphaFoldDB" id="A0A918SXG7"/>
<dbReference type="InterPro" id="IPR011009">
    <property type="entry name" value="Kinase-like_dom_sf"/>
</dbReference>
<dbReference type="CDD" id="cd14014">
    <property type="entry name" value="STKc_PknB_like"/>
    <property type="match status" value="1"/>
</dbReference>
<evidence type="ECO:0000256" key="1">
    <source>
        <dbReference type="ARBA" id="ARBA00022527"/>
    </source>
</evidence>
<gene>
    <name evidence="8" type="ORF">GCM10010305_20390</name>
</gene>
<dbReference type="PROSITE" id="PS00108">
    <property type="entry name" value="PROTEIN_KINASE_ST"/>
    <property type="match status" value="1"/>
</dbReference>
<dbReference type="SUPFAM" id="SSF56112">
    <property type="entry name" value="Protein kinase-like (PK-like)"/>
    <property type="match status" value="1"/>
</dbReference>
<comment type="caution">
    <text evidence="8">The sequence shown here is derived from an EMBL/GenBank/DDBJ whole genome shotgun (WGS) entry which is preliminary data.</text>
</comment>
<keyword evidence="4" id="KW-0418">Kinase</keyword>
<dbReference type="PROSITE" id="PS50011">
    <property type="entry name" value="PROTEIN_KINASE_DOM"/>
    <property type="match status" value="1"/>
</dbReference>
<evidence type="ECO:0000313" key="9">
    <source>
        <dbReference type="Proteomes" id="UP000644020"/>
    </source>
</evidence>
<name>A0A918SXG7_9ACTN</name>
<dbReference type="GO" id="GO:0005524">
    <property type="term" value="F:ATP binding"/>
    <property type="evidence" value="ECO:0007669"/>
    <property type="project" value="UniProtKB-KW"/>
</dbReference>
<feature type="domain" description="Protein kinase" evidence="7">
    <location>
        <begin position="1"/>
        <end position="199"/>
    </location>
</feature>
<keyword evidence="1" id="KW-0723">Serine/threonine-protein kinase</keyword>
<dbReference type="InterPro" id="IPR008271">
    <property type="entry name" value="Ser/Thr_kinase_AS"/>
</dbReference>
<reference evidence="8" key="1">
    <citation type="journal article" date="2014" name="Int. J. Syst. Evol. Microbiol.">
        <title>Complete genome sequence of Corynebacterium casei LMG S-19264T (=DSM 44701T), isolated from a smear-ripened cheese.</title>
        <authorList>
            <consortium name="US DOE Joint Genome Institute (JGI-PGF)"/>
            <person name="Walter F."/>
            <person name="Albersmeier A."/>
            <person name="Kalinowski J."/>
            <person name="Ruckert C."/>
        </authorList>
    </citation>
    <scope>NUCLEOTIDE SEQUENCE</scope>
    <source>
        <strain evidence="8">JCM 4518</strain>
    </source>
</reference>
<evidence type="ECO:0000256" key="3">
    <source>
        <dbReference type="ARBA" id="ARBA00022741"/>
    </source>
</evidence>
<dbReference type="PANTHER" id="PTHR24351">
    <property type="entry name" value="RIBOSOMAL PROTEIN S6 KINASE"/>
    <property type="match status" value="1"/>
</dbReference>
<dbReference type="Proteomes" id="UP000644020">
    <property type="component" value="Unassembled WGS sequence"/>
</dbReference>
<sequence>MHGPCLIPLLAADPDAETPWLATAYAPGSTLDQHLAAHGALTNATLFTFATGTAQALAAIHTAGVVHLDVKPQNVILTPAGPRVLDFGIAHAADGTSVTRTGVMTGTPGWISPEHYRTGIAGPEGDMFARGTLVAYAATGHLPFGTGAPDAVAYRVMSQEPDLDGLPDELREPLTKALAKNPAERISADAAAEECARLLARQATQVLGAAAEPEPTRISDHLTTEPFPTSL</sequence>
<dbReference type="Gene3D" id="1.10.510.10">
    <property type="entry name" value="Transferase(Phosphotransferase) domain 1"/>
    <property type="match status" value="1"/>
</dbReference>
<dbReference type="GO" id="GO:0004674">
    <property type="term" value="F:protein serine/threonine kinase activity"/>
    <property type="evidence" value="ECO:0007669"/>
    <property type="project" value="UniProtKB-KW"/>
</dbReference>
<feature type="compositionally biased region" description="Basic and acidic residues" evidence="6">
    <location>
        <begin position="214"/>
        <end position="223"/>
    </location>
</feature>
<dbReference type="EMBL" id="BMUL01000004">
    <property type="protein sequence ID" value="GHA77383.1"/>
    <property type="molecule type" value="Genomic_DNA"/>
</dbReference>
<evidence type="ECO:0000256" key="4">
    <source>
        <dbReference type="ARBA" id="ARBA00022777"/>
    </source>
</evidence>
<keyword evidence="9" id="KW-1185">Reference proteome</keyword>
<reference evidence="8" key="2">
    <citation type="submission" date="2020-09" db="EMBL/GenBank/DDBJ databases">
        <authorList>
            <person name="Sun Q."/>
            <person name="Ohkuma M."/>
        </authorList>
    </citation>
    <scope>NUCLEOTIDE SEQUENCE</scope>
    <source>
        <strain evidence="8">JCM 4518</strain>
    </source>
</reference>
<keyword evidence="3" id="KW-0547">Nucleotide-binding</keyword>